<dbReference type="GO" id="GO:0005886">
    <property type="term" value="C:plasma membrane"/>
    <property type="evidence" value="ECO:0007669"/>
    <property type="project" value="TreeGrafter"/>
</dbReference>
<accession>A0A232LY24</accession>
<dbReference type="PANTHER" id="PTHR23248:SF9">
    <property type="entry name" value="PHOSPHOLIPID SCRAMBLASE"/>
    <property type="match status" value="1"/>
</dbReference>
<dbReference type="Pfam" id="PF03803">
    <property type="entry name" value="Scramblase"/>
    <property type="match status" value="2"/>
</dbReference>
<dbReference type="InterPro" id="IPR005552">
    <property type="entry name" value="Scramblase"/>
</dbReference>
<protein>
    <recommendedName>
        <fullName evidence="5">Phospholipid scramblase</fullName>
    </recommendedName>
</protein>
<evidence type="ECO:0000313" key="4">
    <source>
        <dbReference type="Proteomes" id="UP000243515"/>
    </source>
</evidence>
<dbReference type="Proteomes" id="UP000243515">
    <property type="component" value="Unassembled WGS sequence"/>
</dbReference>
<dbReference type="GO" id="GO:0017128">
    <property type="term" value="F:phospholipid scramblase activity"/>
    <property type="evidence" value="ECO:0007669"/>
    <property type="project" value="InterPro"/>
</dbReference>
<comment type="caution">
    <text evidence="3">The sequence shown here is derived from an EMBL/GenBank/DDBJ whole genome shotgun (WGS) entry which is preliminary data.</text>
</comment>
<evidence type="ECO:0000256" key="1">
    <source>
        <dbReference type="ARBA" id="ARBA00005350"/>
    </source>
</evidence>
<dbReference type="OrthoDB" id="191150at2759"/>
<comment type="similarity">
    <text evidence="1">Belongs to the phospholipid scramblase family.</text>
</comment>
<evidence type="ECO:0000313" key="3">
    <source>
        <dbReference type="EMBL" id="OXV09071.1"/>
    </source>
</evidence>
<evidence type="ECO:0000256" key="2">
    <source>
        <dbReference type="SAM" id="MobiDB-lite"/>
    </source>
</evidence>
<sequence length="544" mass="58797">MWSKQLRSPALRRLSRAISTRPQTSHGPRKTLQRIRFPQHTSGQRNQSSSKNPEPENHPTSTSESLSSTLRNTEPERNSLLSPIHIPEDPNAVLKDQHPAAKLLTNSGLVVQRQLELMNVMLGFEQANRYVIMDARGNHVGYMAEQETGLGGMLARQWFRTHRGFVTHVFDRDENEVLRFHRPFSWINSRIRVYDPLGLADAAYSPTTAIQGSSPPSLTEVASGSNTRVSPLKLDEMRVVGEAQQQWAPLRRKYDLFLFHPSPTPETDMGSKPISSATSNLSQVQQTQLMRTSGNPSGVGEYHQFAFVDEPFLSWDFSLQAADGRLIGSVNRDFAGFAREIFTDTGVYALRMDAAALGAQQATPQSGASPAAVVYPENAHGMTLDQRAVMLATAVSIDFDYFSRHSHAGGMGFMPMWFPEATTSSATAGEAGVAGAEAAGTSQAAAAETSAGAIGRAGAAEGVAAGAASAGTIAGYESMRRGMHDDTPSASSAQQQQQQPPFDPQTGTSEDGWKEDFWGRDGGASSGDSGEGPGADSDDDFDWF</sequence>
<proteinExistence type="inferred from homology"/>
<organism evidence="3 4">
    <name type="scientific">Elaphomyces granulatus</name>
    <dbReference type="NCBI Taxonomy" id="519963"/>
    <lineage>
        <taxon>Eukaryota</taxon>
        <taxon>Fungi</taxon>
        <taxon>Dikarya</taxon>
        <taxon>Ascomycota</taxon>
        <taxon>Pezizomycotina</taxon>
        <taxon>Eurotiomycetes</taxon>
        <taxon>Eurotiomycetidae</taxon>
        <taxon>Eurotiales</taxon>
        <taxon>Elaphomycetaceae</taxon>
        <taxon>Elaphomyces</taxon>
    </lineage>
</organism>
<feature type="compositionally biased region" description="Low complexity" evidence="2">
    <location>
        <begin position="60"/>
        <end position="70"/>
    </location>
</feature>
<evidence type="ECO:0008006" key="5">
    <source>
        <dbReference type="Google" id="ProtNLM"/>
    </source>
</evidence>
<dbReference type="EMBL" id="NPHW01003733">
    <property type="protein sequence ID" value="OXV09071.1"/>
    <property type="molecule type" value="Genomic_DNA"/>
</dbReference>
<dbReference type="AlphaFoldDB" id="A0A232LY24"/>
<name>A0A232LY24_9EURO</name>
<feature type="region of interest" description="Disordered" evidence="2">
    <location>
        <begin position="1"/>
        <end position="91"/>
    </location>
</feature>
<feature type="compositionally biased region" description="Low complexity" evidence="2">
    <location>
        <begin position="1"/>
        <end position="12"/>
    </location>
</feature>
<keyword evidence="4" id="KW-1185">Reference proteome</keyword>
<reference evidence="3 4" key="1">
    <citation type="journal article" date="2015" name="Environ. Microbiol.">
        <title>Metagenome sequence of Elaphomyces granulatus from sporocarp tissue reveals Ascomycota ectomycorrhizal fingerprints of genome expansion and a Proteobacteria-rich microbiome.</title>
        <authorList>
            <person name="Quandt C.A."/>
            <person name="Kohler A."/>
            <person name="Hesse C.N."/>
            <person name="Sharpton T.J."/>
            <person name="Martin F."/>
            <person name="Spatafora J.W."/>
        </authorList>
    </citation>
    <scope>NUCLEOTIDE SEQUENCE [LARGE SCALE GENOMIC DNA]</scope>
    <source>
        <strain evidence="3 4">OSC145934</strain>
    </source>
</reference>
<feature type="region of interest" description="Disordered" evidence="2">
    <location>
        <begin position="480"/>
        <end position="544"/>
    </location>
</feature>
<gene>
    <name evidence="3" type="ORF">Egran_03166</name>
</gene>
<feature type="compositionally biased region" description="Gly residues" evidence="2">
    <location>
        <begin position="520"/>
        <end position="533"/>
    </location>
</feature>
<feature type="compositionally biased region" description="Polar residues" evidence="2">
    <location>
        <begin position="39"/>
        <end position="52"/>
    </location>
</feature>
<feature type="compositionally biased region" description="Low complexity" evidence="2">
    <location>
        <begin position="488"/>
        <end position="500"/>
    </location>
</feature>
<dbReference type="PANTHER" id="PTHR23248">
    <property type="entry name" value="PHOSPHOLIPID SCRAMBLASE-RELATED"/>
    <property type="match status" value="1"/>
</dbReference>